<accession>A0A427AYW2</accession>
<organism evidence="2 3">
    <name type="scientific">Ensete ventricosum</name>
    <name type="common">Abyssinian banana</name>
    <name type="synonym">Musa ensete</name>
    <dbReference type="NCBI Taxonomy" id="4639"/>
    <lineage>
        <taxon>Eukaryota</taxon>
        <taxon>Viridiplantae</taxon>
        <taxon>Streptophyta</taxon>
        <taxon>Embryophyta</taxon>
        <taxon>Tracheophyta</taxon>
        <taxon>Spermatophyta</taxon>
        <taxon>Magnoliopsida</taxon>
        <taxon>Liliopsida</taxon>
        <taxon>Zingiberales</taxon>
        <taxon>Musaceae</taxon>
        <taxon>Ensete</taxon>
    </lineage>
</organism>
<dbReference type="EMBL" id="AMZH03000908">
    <property type="protein sequence ID" value="RRT81449.1"/>
    <property type="molecule type" value="Genomic_DNA"/>
</dbReference>
<name>A0A427AYW2_ENSVE</name>
<reference evidence="2 3" key="1">
    <citation type="journal article" date="2014" name="Agronomy (Basel)">
        <title>A Draft Genome Sequence for Ensete ventricosum, the Drought-Tolerant Tree Against Hunger.</title>
        <authorList>
            <person name="Harrison J."/>
            <person name="Moore K.A."/>
            <person name="Paszkiewicz K."/>
            <person name="Jones T."/>
            <person name="Grant M."/>
            <person name="Ambacheew D."/>
            <person name="Muzemil S."/>
            <person name="Studholme D.J."/>
        </authorList>
    </citation>
    <scope>NUCLEOTIDE SEQUENCE [LARGE SCALE GENOMIC DNA]</scope>
</reference>
<evidence type="ECO:0000313" key="3">
    <source>
        <dbReference type="Proteomes" id="UP000287651"/>
    </source>
</evidence>
<evidence type="ECO:0000313" key="2">
    <source>
        <dbReference type="EMBL" id="RRT81449.1"/>
    </source>
</evidence>
<gene>
    <name evidence="2" type="ORF">B296_00000575</name>
</gene>
<evidence type="ECO:0000256" key="1">
    <source>
        <dbReference type="SAM" id="MobiDB-lite"/>
    </source>
</evidence>
<sequence>MSNLPQPHCLAPAFSGGAAPPPLSSAAGGGQPVRDRKIASAEQLVLDLCDPDLRENALGELSKVSRSRVLFFLAFLDLDVPGRCVASHPDTRILFLNGNYHSCLFL</sequence>
<comment type="caution">
    <text evidence="2">The sequence shown here is derived from an EMBL/GenBank/DDBJ whole genome shotgun (WGS) entry which is preliminary data.</text>
</comment>
<proteinExistence type="predicted"/>
<dbReference type="AlphaFoldDB" id="A0A427AYW2"/>
<feature type="region of interest" description="Disordered" evidence="1">
    <location>
        <begin position="1"/>
        <end position="34"/>
    </location>
</feature>
<dbReference type="Proteomes" id="UP000287651">
    <property type="component" value="Unassembled WGS sequence"/>
</dbReference>
<protein>
    <submittedName>
        <fullName evidence="2">Uncharacterized protein</fullName>
    </submittedName>
</protein>